<dbReference type="SUPFAM" id="SSF55486">
    <property type="entry name" value="Metalloproteases ('zincins'), catalytic domain"/>
    <property type="match status" value="1"/>
</dbReference>
<dbReference type="Pfam" id="PF02074">
    <property type="entry name" value="Peptidase_M32"/>
    <property type="match status" value="1"/>
</dbReference>
<evidence type="ECO:0000313" key="3">
    <source>
        <dbReference type="Proteomes" id="UP001489004"/>
    </source>
</evidence>
<keyword evidence="3" id="KW-1185">Reference proteome</keyword>
<evidence type="ECO:0000256" key="1">
    <source>
        <dbReference type="PIRSR" id="PIRSR006615-2"/>
    </source>
</evidence>
<dbReference type="EMBL" id="JALJOR010000006">
    <property type="protein sequence ID" value="KAK9815481.1"/>
    <property type="molecule type" value="Genomic_DNA"/>
</dbReference>
<comment type="caution">
    <text evidence="2">The sequence shown here is derived from an EMBL/GenBank/DDBJ whole genome shotgun (WGS) entry which is preliminary data.</text>
</comment>
<dbReference type="GO" id="GO:0006508">
    <property type="term" value="P:proteolysis"/>
    <property type="evidence" value="ECO:0007669"/>
    <property type="project" value="InterPro"/>
</dbReference>
<sequence>MATAVAAPAEAVQQDYNSLCEKLREVSALGGISGLLGWDEQVMMPDGAAASRAAQQAVLAGVIYDKQTDAALGELLSKLDGPKESLGQYEAAVVREALREYQRTTAVPKRIAKRKAELSSEAFQVWVKAREASDFGAFAGILQEWVDLVKEQSAAIDPARSAYDVSLDEYEKGMTSARLDEIFVQVREGLVPLLKEIKGRGKAPDASFLSGSFDTGRQAKLCETIAKEIGFDLTRGRLDVSVHPFTGGAHPSDVRMTTRFKADDLTEGLTGAIHETGHALYEQGRNLDYDGLPVNQAMSMGIHESQSLFWERMVALSEPFSHYLSAHLKTAFPELKHEVGQLYPALNVVRDPSMIRVEADELTYPLHIILRYELEKGLLDGSVAVSDLPRLWNEKMQSYLGTTPKDDAQGCLQDVHWGMGAFGYFPTYSLGAMYACQIYQEAKKQLPGLEDEIRAGQFGQLRGWLNEKIHKVGSLYPDGDELMRAVTGAPLDPAIFLQYLRDKYSVIYQL</sequence>
<name>A0AAW1Q1B8_9CHLO</name>
<feature type="active site" description="Proton donor/acceptor" evidence="1">
    <location>
        <position position="275"/>
    </location>
</feature>
<evidence type="ECO:0008006" key="4">
    <source>
        <dbReference type="Google" id="ProtNLM"/>
    </source>
</evidence>
<proteinExistence type="predicted"/>
<dbReference type="PANTHER" id="PTHR34217">
    <property type="entry name" value="METAL-DEPENDENT CARBOXYPEPTIDASE"/>
    <property type="match status" value="1"/>
</dbReference>
<reference evidence="2 3" key="1">
    <citation type="journal article" date="2024" name="Nat. Commun.">
        <title>Phylogenomics reveals the evolutionary origins of lichenization in chlorophyte algae.</title>
        <authorList>
            <person name="Puginier C."/>
            <person name="Libourel C."/>
            <person name="Otte J."/>
            <person name="Skaloud P."/>
            <person name="Haon M."/>
            <person name="Grisel S."/>
            <person name="Petersen M."/>
            <person name="Berrin J.G."/>
            <person name="Delaux P.M."/>
            <person name="Dal Grande F."/>
            <person name="Keller J."/>
        </authorList>
    </citation>
    <scope>NUCLEOTIDE SEQUENCE [LARGE SCALE GENOMIC DNA]</scope>
    <source>
        <strain evidence="2 3">SAG 2043</strain>
    </source>
</reference>
<dbReference type="Proteomes" id="UP001489004">
    <property type="component" value="Unassembled WGS sequence"/>
</dbReference>
<dbReference type="PIRSF" id="PIRSF006615">
    <property type="entry name" value="Zn_crbxpep_Taq"/>
    <property type="match status" value="1"/>
</dbReference>
<gene>
    <name evidence="2" type="ORF">WJX72_004432</name>
</gene>
<dbReference type="AlphaFoldDB" id="A0AAW1Q1B8"/>
<dbReference type="Gene3D" id="1.10.1370.30">
    <property type="match status" value="1"/>
</dbReference>
<dbReference type="PRINTS" id="PR00998">
    <property type="entry name" value="CRBOXYPTASET"/>
</dbReference>
<evidence type="ECO:0000313" key="2">
    <source>
        <dbReference type="EMBL" id="KAK9815481.1"/>
    </source>
</evidence>
<dbReference type="GO" id="GO:0004181">
    <property type="term" value="F:metallocarboxypeptidase activity"/>
    <property type="evidence" value="ECO:0007669"/>
    <property type="project" value="InterPro"/>
</dbReference>
<dbReference type="CDD" id="cd06460">
    <property type="entry name" value="M32_Taq"/>
    <property type="match status" value="1"/>
</dbReference>
<dbReference type="PROSITE" id="PS52034">
    <property type="entry name" value="PEPTIDASE_M32"/>
    <property type="match status" value="1"/>
</dbReference>
<protein>
    <recommendedName>
        <fullName evidence="4">Carboxypeptidase Taq</fullName>
    </recommendedName>
</protein>
<accession>A0AAW1Q1B8</accession>
<organism evidence="2 3">
    <name type="scientific">[Myrmecia] bisecta</name>
    <dbReference type="NCBI Taxonomy" id="41462"/>
    <lineage>
        <taxon>Eukaryota</taxon>
        <taxon>Viridiplantae</taxon>
        <taxon>Chlorophyta</taxon>
        <taxon>core chlorophytes</taxon>
        <taxon>Trebouxiophyceae</taxon>
        <taxon>Trebouxiales</taxon>
        <taxon>Trebouxiaceae</taxon>
        <taxon>Myrmecia</taxon>
    </lineage>
</organism>
<dbReference type="InterPro" id="IPR001333">
    <property type="entry name" value="Peptidase_M32_Taq"/>
</dbReference>
<dbReference type="PANTHER" id="PTHR34217:SF1">
    <property type="entry name" value="CARBOXYPEPTIDASE 1"/>
    <property type="match status" value="1"/>
</dbReference>